<evidence type="ECO:0000256" key="3">
    <source>
        <dbReference type="ARBA" id="ARBA00022475"/>
    </source>
</evidence>
<feature type="region of interest" description="Disordered" evidence="8">
    <location>
        <begin position="1"/>
        <end position="32"/>
    </location>
</feature>
<feature type="domain" description="ABC transmembrane type-1" evidence="9">
    <location>
        <begin position="101"/>
        <end position="315"/>
    </location>
</feature>
<evidence type="ECO:0000313" key="11">
    <source>
        <dbReference type="Proteomes" id="UP000265419"/>
    </source>
</evidence>
<feature type="transmembrane region" description="Helical" evidence="7">
    <location>
        <begin position="105"/>
        <end position="126"/>
    </location>
</feature>
<reference evidence="10 11" key="1">
    <citation type="submission" date="2018-07" db="EMBL/GenBank/DDBJ databases">
        <title>Arthrobacter sp. nov., isolated from raw cow's milk with high bacterial count.</title>
        <authorList>
            <person name="Hahne J."/>
            <person name="Isele D."/>
            <person name="Lipski A."/>
        </authorList>
    </citation>
    <scope>NUCLEOTIDE SEQUENCE [LARGE SCALE GENOMIC DNA]</scope>
    <source>
        <strain evidence="10 11">JZ R-35</strain>
    </source>
</reference>
<dbReference type="AlphaFoldDB" id="A0A399J982"/>
<feature type="transmembrane region" description="Helical" evidence="7">
    <location>
        <begin position="138"/>
        <end position="159"/>
    </location>
</feature>
<keyword evidence="3" id="KW-1003">Cell membrane</keyword>
<evidence type="ECO:0000256" key="5">
    <source>
        <dbReference type="ARBA" id="ARBA00022989"/>
    </source>
</evidence>
<feature type="compositionally biased region" description="Low complexity" evidence="8">
    <location>
        <begin position="10"/>
        <end position="32"/>
    </location>
</feature>
<comment type="similarity">
    <text evidence="7">Belongs to the binding-protein-dependent transport system permease family.</text>
</comment>
<feature type="transmembrane region" description="Helical" evidence="7">
    <location>
        <begin position="295"/>
        <end position="316"/>
    </location>
</feature>
<keyword evidence="2 7" id="KW-0813">Transport</keyword>
<evidence type="ECO:0000256" key="2">
    <source>
        <dbReference type="ARBA" id="ARBA00022448"/>
    </source>
</evidence>
<name>A0A399J982_9MICC</name>
<dbReference type="Pfam" id="PF00528">
    <property type="entry name" value="BPD_transp_1"/>
    <property type="match status" value="1"/>
</dbReference>
<keyword evidence="11" id="KW-1185">Reference proteome</keyword>
<comment type="subcellular location">
    <subcellularLocation>
        <location evidence="1 7">Cell membrane</location>
        <topology evidence="1 7">Multi-pass membrane protein</topology>
    </subcellularLocation>
</comment>
<dbReference type="SUPFAM" id="SSF161098">
    <property type="entry name" value="MetI-like"/>
    <property type="match status" value="1"/>
</dbReference>
<keyword evidence="6 7" id="KW-0472">Membrane</keyword>
<evidence type="ECO:0000313" key="10">
    <source>
        <dbReference type="EMBL" id="RII42115.1"/>
    </source>
</evidence>
<feature type="transmembrane region" description="Helical" evidence="7">
    <location>
        <begin position="235"/>
        <end position="257"/>
    </location>
</feature>
<evidence type="ECO:0000259" key="9">
    <source>
        <dbReference type="PROSITE" id="PS50928"/>
    </source>
</evidence>
<dbReference type="PANTHER" id="PTHR30193:SF45">
    <property type="entry name" value="ABC TRANSPORTER PERMEASE PROTEIN"/>
    <property type="match status" value="1"/>
</dbReference>
<dbReference type="EMBL" id="QQXK01000016">
    <property type="protein sequence ID" value="RII42115.1"/>
    <property type="molecule type" value="Genomic_DNA"/>
</dbReference>
<protein>
    <submittedName>
        <fullName evidence="10">Sugar ABC transporter permease</fullName>
    </submittedName>
</protein>
<comment type="caution">
    <text evidence="10">The sequence shown here is derived from an EMBL/GenBank/DDBJ whole genome shotgun (WGS) entry which is preliminary data.</text>
</comment>
<feature type="transmembrane region" description="Helical" evidence="7">
    <location>
        <begin position="45"/>
        <end position="71"/>
    </location>
</feature>
<dbReference type="GO" id="GO:0055085">
    <property type="term" value="P:transmembrane transport"/>
    <property type="evidence" value="ECO:0007669"/>
    <property type="project" value="InterPro"/>
</dbReference>
<dbReference type="Proteomes" id="UP000265419">
    <property type="component" value="Unassembled WGS sequence"/>
</dbReference>
<gene>
    <name evidence="10" type="ORF">DWB68_09055</name>
</gene>
<dbReference type="InterPro" id="IPR000515">
    <property type="entry name" value="MetI-like"/>
</dbReference>
<keyword evidence="4 7" id="KW-0812">Transmembrane</keyword>
<dbReference type="PANTHER" id="PTHR30193">
    <property type="entry name" value="ABC TRANSPORTER PERMEASE PROTEIN"/>
    <property type="match status" value="1"/>
</dbReference>
<dbReference type="Gene3D" id="1.10.3720.10">
    <property type="entry name" value="MetI-like"/>
    <property type="match status" value="1"/>
</dbReference>
<evidence type="ECO:0000256" key="6">
    <source>
        <dbReference type="ARBA" id="ARBA00023136"/>
    </source>
</evidence>
<evidence type="ECO:0000256" key="8">
    <source>
        <dbReference type="SAM" id="MobiDB-lite"/>
    </source>
</evidence>
<evidence type="ECO:0000256" key="7">
    <source>
        <dbReference type="RuleBase" id="RU363032"/>
    </source>
</evidence>
<dbReference type="CDD" id="cd06261">
    <property type="entry name" value="TM_PBP2"/>
    <property type="match status" value="1"/>
</dbReference>
<sequence length="328" mass="34024">MESAARREAAPAASPQGPTARGRQGGRARPALAPGTSGVRRFGRFLLIPAVLGWLLIGVIPLLFIAANSFFESTLGKPLRRWAGLENYQEALGDPDAVAAIVRTAAYAVGVTAASVALGLILALAVHSAWRRPSALRAALLLPLFIPPVVVGVLFKQVFNPEGGLLAVLAKAVGLPAPGVLSSTDTALLGIAAADVWEWTPLVFLLVLAALLALDSSVLEAARLDGARGLSLFRGVLWPAIAAAVAAAALIRLVLAFKVFDLVSVMTSGGPGQSTTVASYLIHRVALREFDLGRASVLTLALAIVVTLVTAPLLALNARANRLEEEPA</sequence>
<evidence type="ECO:0000256" key="4">
    <source>
        <dbReference type="ARBA" id="ARBA00022692"/>
    </source>
</evidence>
<accession>A0A399J982</accession>
<dbReference type="PROSITE" id="PS50928">
    <property type="entry name" value="ABC_TM1"/>
    <property type="match status" value="1"/>
</dbReference>
<evidence type="ECO:0000256" key="1">
    <source>
        <dbReference type="ARBA" id="ARBA00004651"/>
    </source>
</evidence>
<dbReference type="InterPro" id="IPR035906">
    <property type="entry name" value="MetI-like_sf"/>
</dbReference>
<feature type="transmembrane region" description="Helical" evidence="7">
    <location>
        <begin position="196"/>
        <end position="214"/>
    </location>
</feature>
<organism evidence="10 11">
    <name type="scientific">Galactobacter valiniphilus</name>
    <dbReference type="NCBI Taxonomy" id="2676122"/>
    <lineage>
        <taxon>Bacteria</taxon>
        <taxon>Bacillati</taxon>
        <taxon>Actinomycetota</taxon>
        <taxon>Actinomycetes</taxon>
        <taxon>Micrococcales</taxon>
        <taxon>Micrococcaceae</taxon>
        <taxon>Galactobacter</taxon>
    </lineage>
</organism>
<keyword evidence="5 7" id="KW-1133">Transmembrane helix</keyword>
<proteinExistence type="inferred from homology"/>
<dbReference type="InterPro" id="IPR051393">
    <property type="entry name" value="ABC_transporter_permease"/>
</dbReference>
<dbReference type="GO" id="GO:0005886">
    <property type="term" value="C:plasma membrane"/>
    <property type="evidence" value="ECO:0007669"/>
    <property type="project" value="UniProtKB-SubCell"/>
</dbReference>